<dbReference type="AlphaFoldDB" id="A0A060CAD6"/>
<organism evidence="3">
    <name type="scientific">uncultured Xanthomonas sp</name>
    <dbReference type="NCBI Taxonomy" id="152831"/>
    <lineage>
        <taxon>Bacteria</taxon>
        <taxon>Pseudomonadati</taxon>
        <taxon>Pseudomonadota</taxon>
        <taxon>Gammaproteobacteria</taxon>
        <taxon>Lysobacterales</taxon>
        <taxon>Lysobacteraceae</taxon>
        <taxon>Xanthomonas</taxon>
        <taxon>environmental samples</taxon>
    </lineage>
</organism>
<sequence length="120" mass="13156">RKAYAGTQRNATASWSGVHRSRWSNLREQISAGVNMSLSGLPNWTLDIGGFSVEKRYERQDPGAPGGMARAQHALVPVRRVPATVPLARAVPVPRDLEHRAGRHALLRQHGVLQQAAFTC</sequence>
<evidence type="ECO:0000259" key="2">
    <source>
        <dbReference type="Pfam" id="PF01055"/>
    </source>
</evidence>
<name>A0A060CAD6_9XANT</name>
<evidence type="ECO:0000313" key="3">
    <source>
        <dbReference type="EMBL" id="AIA92199.1"/>
    </source>
</evidence>
<dbReference type="GO" id="GO:0005975">
    <property type="term" value="P:carbohydrate metabolic process"/>
    <property type="evidence" value="ECO:0007669"/>
    <property type="project" value="InterPro"/>
</dbReference>
<dbReference type="EMBL" id="KF124879">
    <property type="protein sequence ID" value="AIA92199.1"/>
    <property type="molecule type" value="Genomic_DNA"/>
</dbReference>
<feature type="domain" description="Glycoside hydrolase family 31 TIM barrel" evidence="2">
    <location>
        <begin position="1"/>
        <end position="55"/>
    </location>
</feature>
<dbReference type="InterPro" id="IPR051816">
    <property type="entry name" value="Glycosyl_Hydrolase_31"/>
</dbReference>
<dbReference type="PANTHER" id="PTHR43863">
    <property type="entry name" value="HYDROLASE, PUTATIVE (AFU_ORTHOLOGUE AFUA_1G03140)-RELATED"/>
    <property type="match status" value="1"/>
</dbReference>
<dbReference type="InterPro" id="IPR000322">
    <property type="entry name" value="Glyco_hydro_31_TIM"/>
</dbReference>
<keyword evidence="1" id="KW-0326">Glycosidase</keyword>
<keyword evidence="1" id="KW-0378">Hydrolase</keyword>
<reference evidence="3" key="1">
    <citation type="journal article" date="2013" name="Environ. Microbiol.">
        <title>Seasonally variable intestinal metagenomes of the red palm weevil (Rhynchophorus ferrugineus).</title>
        <authorList>
            <person name="Jia S."/>
            <person name="Zhang X."/>
            <person name="Zhang G."/>
            <person name="Yin A."/>
            <person name="Zhang S."/>
            <person name="Li F."/>
            <person name="Wang L."/>
            <person name="Zhao D."/>
            <person name="Yun Q."/>
            <person name="Tala"/>
            <person name="Wang J."/>
            <person name="Sun G."/>
            <person name="Baabdullah M."/>
            <person name="Yu X."/>
            <person name="Hu S."/>
            <person name="Al-Mssallem I.S."/>
            <person name="Yu J."/>
        </authorList>
    </citation>
    <scope>NUCLEOTIDE SEQUENCE</scope>
</reference>
<evidence type="ECO:0000256" key="1">
    <source>
        <dbReference type="RuleBase" id="RU361185"/>
    </source>
</evidence>
<accession>A0A060CAD6</accession>
<dbReference type="GO" id="GO:0004553">
    <property type="term" value="F:hydrolase activity, hydrolyzing O-glycosyl compounds"/>
    <property type="evidence" value="ECO:0007669"/>
    <property type="project" value="InterPro"/>
</dbReference>
<dbReference type="Gene3D" id="3.20.20.80">
    <property type="entry name" value="Glycosidases"/>
    <property type="match status" value="1"/>
</dbReference>
<dbReference type="PANTHER" id="PTHR43863:SF2">
    <property type="entry name" value="MALTASE-GLUCOAMYLASE"/>
    <property type="match status" value="1"/>
</dbReference>
<protein>
    <submittedName>
        <fullName evidence="3">Glyco_hydro_31</fullName>
    </submittedName>
</protein>
<feature type="non-terminal residue" evidence="3">
    <location>
        <position position="1"/>
    </location>
</feature>
<dbReference type="Pfam" id="PF01055">
    <property type="entry name" value="Glyco_hydro_31_2nd"/>
    <property type="match status" value="1"/>
</dbReference>
<proteinExistence type="inferred from homology"/>
<comment type="similarity">
    <text evidence="1">Belongs to the glycosyl hydrolase 31 family.</text>
</comment>